<organism evidence="1 2">
    <name type="scientific">Enterobacter cloacae</name>
    <dbReference type="NCBI Taxonomy" id="550"/>
    <lineage>
        <taxon>Bacteria</taxon>
        <taxon>Pseudomonadati</taxon>
        <taxon>Pseudomonadota</taxon>
        <taxon>Gammaproteobacteria</taxon>
        <taxon>Enterobacterales</taxon>
        <taxon>Enterobacteriaceae</taxon>
        <taxon>Enterobacter</taxon>
        <taxon>Enterobacter cloacae complex</taxon>
    </lineage>
</organism>
<protein>
    <submittedName>
        <fullName evidence="1">Uncharacterized protein</fullName>
    </submittedName>
</protein>
<evidence type="ECO:0000313" key="2">
    <source>
        <dbReference type="Proteomes" id="UP000255106"/>
    </source>
</evidence>
<reference evidence="1 2" key="1">
    <citation type="submission" date="2018-06" db="EMBL/GenBank/DDBJ databases">
        <authorList>
            <consortium name="Pathogen Informatics"/>
            <person name="Doyle S."/>
        </authorList>
    </citation>
    <scope>NUCLEOTIDE SEQUENCE [LARGE SCALE GENOMIC DNA]</scope>
    <source>
        <strain evidence="1 2">NCTC10005</strain>
    </source>
</reference>
<accession>A0A377LU34</accession>
<gene>
    <name evidence="1" type="ORF">NCTC10005_02295</name>
</gene>
<dbReference type="AlphaFoldDB" id="A0A377LU34"/>
<sequence length="40" mass="4660">MIQLNLAYRHLRQTASIQPGELIQRPDITADKRQRVCTQP</sequence>
<dbReference type="Proteomes" id="UP000255106">
    <property type="component" value="Unassembled WGS sequence"/>
</dbReference>
<proteinExistence type="predicted"/>
<evidence type="ECO:0000313" key="1">
    <source>
        <dbReference type="EMBL" id="STQ09582.1"/>
    </source>
</evidence>
<name>A0A377LU34_ENTCL</name>
<dbReference type="EMBL" id="UGJB01000004">
    <property type="protein sequence ID" value="STQ09582.1"/>
    <property type="molecule type" value="Genomic_DNA"/>
</dbReference>